<comment type="caution">
    <text evidence="9">The sequence shown here is derived from an EMBL/GenBank/DDBJ whole genome shotgun (WGS) entry which is preliminary data.</text>
</comment>
<gene>
    <name evidence="9" type="ORF">Agub_g336</name>
</gene>
<dbReference type="GO" id="GO:0004674">
    <property type="term" value="F:protein serine/threonine kinase activity"/>
    <property type="evidence" value="ECO:0007669"/>
    <property type="project" value="UniProtKB-KW"/>
</dbReference>
<evidence type="ECO:0000256" key="5">
    <source>
        <dbReference type="ARBA" id="ARBA00022840"/>
    </source>
</evidence>
<organism evidence="9 10">
    <name type="scientific">Astrephomene gubernaculifera</name>
    <dbReference type="NCBI Taxonomy" id="47775"/>
    <lineage>
        <taxon>Eukaryota</taxon>
        <taxon>Viridiplantae</taxon>
        <taxon>Chlorophyta</taxon>
        <taxon>core chlorophytes</taxon>
        <taxon>Chlorophyceae</taxon>
        <taxon>CS clade</taxon>
        <taxon>Chlamydomonadales</taxon>
        <taxon>Astrephomenaceae</taxon>
        <taxon>Astrephomene</taxon>
    </lineage>
</organism>
<dbReference type="SMART" id="SM00220">
    <property type="entry name" value="S_TKc"/>
    <property type="match status" value="1"/>
</dbReference>
<dbReference type="Gene3D" id="1.10.510.10">
    <property type="entry name" value="Transferase(Phosphotransferase) domain 1"/>
    <property type="match status" value="1"/>
</dbReference>
<feature type="compositionally biased region" description="Low complexity" evidence="7">
    <location>
        <begin position="598"/>
        <end position="612"/>
    </location>
</feature>
<feature type="compositionally biased region" description="Low complexity" evidence="7">
    <location>
        <begin position="418"/>
        <end position="436"/>
    </location>
</feature>
<feature type="region of interest" description="Disordered" evidence="7">
    <location>
        <begin position="291"/>
        <end position="318"/>
    </location>
</feature>
<keyword evidence="1" id="KW-0723">Serine/threonine-protein kinase</keyword>
<feature type="binding site" evidence="6">
    <location>
        <position position="68"/>
    </location>
    <ligand>
        <name>ATP</name>
        <dbReference type="ChEBI" id="CHEBI:30616"/>
    </ligand>
</feature>
<feature type="compositionally biased region" description="Low complexity" evidence="7">
    <location>
        <begin position="1134"/>
        <end position="1152"/>
    </location>
</feature>
<feature type="region of interest" description="Disordered" evidence="7">
    <location>
        <begin position="1241"/>
        <end position="1288"/>
    </location>
</feature>
<feature type="region of interest" description="Disordered" evidence="7">
    <location>
        <begin position="764"/>
        <end position="838"/>
    </location>
</feature>
<dbReference type="PROSITE" id="PS00107">
    <property type="entry name" value="PROTEIN_KINASE_ATP"/>
    <property type="match status" value="1"/>
</dbReference>
<dbReference type="InterPro" id="IPR050205">
    <property type="entry name" value="CDPK_Ser/Thr_kinases"/>
</dbReference>
<evidence type="ECO:0000256" key="3">
    <source>
        <dbReference type="ARBA" id="ARBA00022741"/>
    </source>
</evidence>
<evidence type="ECO:0000313" key="9">
    <source>
        <dbReference type="EMBL" id="GFR39841.1"/>
    </source>
</evidence>
<feature type="region of interest" description="Disordered" evidence="7">
    <location>
        <begin position="361"/>
        <end position="385"/>
    </location>
</feature>
<dbReference type="PANTHER" id="PTHR24349">
    <property type="entry name" value="SERINE/THREONINE-PROTEIN KINASE"/>
    <property type="match status" value="1"/>
</dbReference>
<feature type="compositionally biased region" description="Acidic residues" evidence="7">
    <location>
        <begin position="1066"/>
        <end position="1076"/>
    </location>
</feature>
<dbReference type="Gene3D" id="1.10.238.10">
    <property type="entry name" value="EF-hand"/>
    <property type="match status" value="1"/>
</dbReference>
<dbReference type="InterPro" id="IPR000719">
    <property type="entry name" value="Prot_kinase_dom"/>
</dbReference>
<keyword evidence="3 6" id="KW-0547">Nucleotide-binding</keyword>
<dbReference type="EMBL" id="BMAR01000001">
    <property type="protein sequence ID" value="GFR39841.1"/>
    <property type="molecule type" value="Genomic_DNA"/>
</dbReference>
<feature type="region of interest" description="Disordered" evidence="7">
    <location>
        <begin position="1022"/>
        <end position="1054"/>
    </location>
</feature>
<feature type="region of interest" description="Disordered" evidence="7">
    <location>
        <begin position="851"/>
        <end position="981"/>
    </location>
</feature>
<feature type="region of interest" description="Disordered" evidence="7">
    <location>
        <begin position="1710"/>
        <end position="1733"/>
    </location>
</feature>
<feature type="region of interest" description="Disordered" evidence="7">
    <location>
        <begin position="1066"/>
        <end position="1091"/>
    </location>
</feature>
<dbReference type="InterPro" id="IPR011009">
    <property type="entry name" value="Kinase-like_dom_sf"/>
</dbReference>
<dbReference type="GO" id="GO:0005524">
    <property type="term" value="F:ATP binding"/>
    <property type="evidence" value="ECO:0007669"/>
    <property type="project" value="UniProtKB-UniRule"/>
</dbReference>
<sequence length="1733" mass="175375">MPRVDVWDIPAESPEKQQAEPLWVGLTRAKIGDRYDIGKQLGQGGFGSVQVVIERGTGKEYACKSIVKRLSLPNVSVTKQNQHLENIRREALILRRLRGTLNVVHLEDVFEDEEAVHMVMEWCKGGELVHRINTRHYSERTAASYMRAVLRTLAQCHHLRILHRDIKPGNFMLLTDADNAPVKAIDFGLAVFFDPKKLPRTDLGLEGTPHFMAPEQLSGKTEPASDIWSAGVMAHQLLCGNVPFDDVRNPRAPALSLVWRAILTEEPRFTQRSWSGISELAKDFVRSLLRKDPKDRPTAKQALAHPWLQGKSDQRNQGAPLARTVVQRLQKFGVESALKRTVLDMIANDLINRHIEELKLQQQQQQQQQQGQQQQPSEPSFHAGISTATPMTAAAAAAPAAAAAASIDHTSGGPAGVDAGEATPQGAAAAAAAGSPLPQPPPPPAADAAAAIRLRQLAAQDLLLRSGGLAPKHATVHAGEEALAALRRGQLLGLPRPPSMCGIAPAPGAPLAAAAAAAVAGATGRIQVPYPPQNPPQRRSHDLGQKPPLLLSSGGAAAADGLYSRSATSLGLLNSQQLHQQDSTQQQQPQPQQPLQPSPTVAEQAAAGATAPAKPPSPQAPPLPMRYSGPAASQGPLAVGSSPLGMPRSPSWQRIARSAAAAAAAAAATGGPVAPAGALPPPNGDRSGSGSGNGAAGAVGGGGSSYKGPVKDLAAATAWDMGFMATRLAQEGGSGHALHHYARLLGSAGERSLHGVRERSYHAGLTPAVRPHSPTASPFLGGADGQAQAPSAAATGEGSNGGGGSSEYMRMLSLAARQRAEQRKVQRLSLDTSGHRQSHYGRLMAAEAAAEGTAAATTTERGAGAGAAADMAPPEEADEEGRDDETSADTASVSGGADGAGGGTLSNSAATTGAFSSPGPAGVPSAHVSAAALLPPSPTVSRRSPAPQRSPPSATAATAAHGDAARSPASAPPPAGPFTTTDTAAAATLASPSNRRPLAKPSIPGLEEADAVSLNNAIASTPAAATTGGGGGGQAGSDGGMSYTSGSVPGATDEGADSLAALREGDVEEEGMEEEGGGGGGGRQPGGAEEVKRSSLLRRVRKALLKPVKTLLGTSNNTNTNSPAAASAGRNLLGSAQRAASSSDGGRSGTATPTSSAGGIAAGARTPVARSGTLAKLSASIDQAAAAAAAAAASITGGGGGRAGAGGGARGLSTLSVSSVVLPTEERGRGRGAYAAFVQNAGTGTNTPLDRSAHGTATTDRSGHSERDRSVRNGRERSFASSEGGGAVPASAVPAAVIAAAPAATATTVTAPAAAAVPGPAGYAIHTVKAHRDPQAIAGTTTTAAVAAVAAAAAVPATTATGAGVGVAMRTSAAGFVEGNTAANGTTTVSAAAATTVAAEAPAETPAAAALTARASPSVMTAAATRADGGVEEGTKVEGKEGAALSAARVAAVYQPAAMEGVSTPAGATEVQAPTVAAVAVAAAATPEVAVTEARQVAEAAADGAAVLAAASALPRSSVRQDELAPALALLLGDAGKVEELQEVMRRLQYDRAEELTYEQLSEGLQWLGYRLEASEVADLLRQVSGGAQEGLTASQFIASQVDWRSFQANHRSQWLDCLRKAFAELGGGQGPGGRVTVEQLVAALSDKLPEEEVNLAVQDSLMDAAVETDAMDFDGFVRLMRCNSSDSLASGASSEMSYDLYDPRLKDASLHGPLGDGTHYQPALETVPDDQE</sequence>
<evidence type="ECO:0000259" key="8">
    <source>
        <dbReference type="PROSITE" id="PS50011"/>
    </source>
</evidence>
<feature type="compositionally biased region" description="Acidic residues" evidence="7">
    <location>
        <begin position="873"/>
        <end position="887"/>
    </location>
</feature>
<evidence type="ECO:0000256" key="2">
    <source>
        <dbReference type="ARBA" id="ARBA00022679"/>
    </source>
</evidence>
<name>A0AAD3DH06_9CHLO</name>
<dbReference type="InterPro" id="IPR017441">
    <property type="entry name" value="Protein_kinase_ATP_BS"/>
</dbReference>
<evidence type="ECO:0000256" key="7">
    <source>
        <dbReference type="SAM" id="MobiDB-lite"/>
    </source>
</evidence>
<keyword evidence="4" id="KW-0418">Kinase</keyword>
<feature type="compositionally biased region" description="Gly residues" evidence="7">
    <location>
        <begin position="687"/>
        <end position="705"/>
    </location>
</feature>
<evidence type="ECO:0000256" key="6">
    <source>
        <dbReference type="PROSITE-ProRule" id="PRU10141"/>
    </source>
</evidence>
<dbReference type="SUPFAM" id="SSF47473">
    <property type="entry name" value="EF-hand"/>
    <property type="match status" value="1"/>
</dbReference>
<dbReference type="InterPro" id="IPR011992">
    <property type="entry name" value="EF-hand-dom_pair"/>
</dbReference>
<evidence type="ECO:0000313" key="10">
    <source>
        <dbReference type="Proteomes" id="UP001054857"/>
    </source>
</evidence>
<proteinExistence type="predicted"/>
<feature type="compositionally biased region" description="Polar residues" evidence="7">
    <location>
        <begin position="1241"/>
        <end position="1260"/>
    </location>
</feature>
<keyword evidence="10" id="KW-1185">Reference proteome</keyword>
<dbReference type="CDD" id="cd05117">
    <property type="entry name" value="STKc_CAMK"/>
    <property type="match status" value="1"/>
</dbReference>
<dbReference type="Gene3D" id="3.30.200.20">
    <property type="entry name" value="Phosphorylase Kinase, domain 1"/>
    <property type="match status" value="1"/>
</dbReference>
<feature type="region of interest" description="Disordered" evidence="7">
    <location>
        <begin position="526"/>
        <end position="552"/>
    </location>
</feature>
<dbReference type="PROSITE" id="PS50011">
    <property type="entry name" value="PROTEIN_KINASE_DOM"/>
    <property type="match status" value="1"/>
</dbReference>
<feature type="region of interest" description="Disordered" evidence="7">
    <location>
        <begin position="577"/>
        <end position="652"/>
    </location>
</feature>
<feature type="region of interest" description="Disordered" evidence="7">
    <location>
        <begin position="671"/>
        <end position="706"/>
    </location>
</feature>
<feature type="domain" description="Protein kinase" evidence="8">
    <location>
        <begin position="35"/>
        <end position="308"/>
    </location>
</feature>
<dbReference type="PROSITE" id="PS00108">
    <property type="entry name" value="PROTEIN_KINASE_ST"/>
    <property type="match status" value="1"/>
</dbReference>
<protein>
    <recommendedName>
        <fullName evidence="8">Protein kinase domain-containing protein</fullName>
    </recommendedName>
</protein>
<feature type="compositionally biased region" description="Low complexity" evidence="7">
    <location>
        <begin position="361"/>
        <end position="375"/>
    </location>
</feature>
<dbReference type="Proteomes" id="UP001054857">
    <property type="component" value="Unassembled WGS sequence"/>
</dbReference>
<feature type="compositionally biased region" description="Low complexity" evidence="7">
    <location>
        <begin position="785"/>
        <end position="797"/>
    </location>
</feature>
<keyword evidence="5 6" id="KW-0067">ATP-binding</keyword>
<keyword evidence="2" id="KW-0808">Transferase</keyword>
<accession>A0AAD3DH06</accession>
<feature type="compositionally biased region" description="Low complexity" evidence="7">
    <location>
        <begin position="851"/>
        <end position="872"/>
    </location>
</feature>
<feature type="compositionally biased region" description="Gly residues" evidence="7">
    <location>
        <begin position="1027"/>
        <end position="1039"/>
    </location>
</feature>
<reference evidence="9 10" key="1">
    <citation type="journal article" date="2021" name="Sci. Rep.">
        <title>Genome sequencing of the multicellular alga Astrephomene provides insights into convergent evolution of germ-soma differentiation.</title>
        <authorList>
            <person name="Yamashita S."/>
            <person name="Yamamoto K."/>
            <person name="Matsuzaki R."/>
            <person name="Suzuki S."/>
            <person name="Yamaguchi H."/>
            <person name="Hirooka S."/>
            <person name="Minakuchi Y."/>
            <person name="Miyagishima S."/>
            <person name="Kawachi M."/>
            <person name="Toyoda A."/>
            <person name="Nozaki H."/>
        </authorList>
    </citation>
    <scope>NUCLEOTIDE SEQUENCE [LARGE SCALE GENOMIC DNA]</scope>
    <source>
        <strain evidence="9 10">NIES-4017</strain>
    </source>
</reference>
<feature type="compositionally biased region" description="Polar residues" evidence="7">
    <location>
        <begin position="905"/>
        <end position="915"/>
    </location>
</feature>
<dbReference type="SUPFAM" id="SSF56112">
    <property type="entry name" value="Protein kinase-like (PK-like)"/>
    <property type="match status" value="1"/>
</dbReference>
<dbReference type="InterPro" id="IPR008271">
    <property type="entry name" value="Ser/Thr_kinase_AS"/>
</dbReference>
<feature type="region of interest" description="Disordered" evidence="7">
    <location>
        <begin position="1134"/>
        <end position="1163"/>
    </location>
</feature>
<feature type="compositionally biased region" description="Basic and acidic residues" evidence="7">
    <location>
        <begin position="1261"/>
        <end position="1278"/>
    </location>
</feature>
<feature type="compositionally biased region" description="Low complexity" evidence="7">
    <location>
        <begin position="577"/>
        <end position="590"/>
    </location>
</feature>
<evidence type="ECO:0000256" key="4">
    <source>
        <dbReference type="ARBA" id="ARBA00022777"/>
    </source>
</evidence>
<feature type="region of interest" description="Disordered" evidence="7">
    <location>
        <begin position="407"/>
        <end position="447"/>
    </location>
</feature>
<evidence type="ECO:0000256" key="1">
    <source>
        <dbReference type="ARBA" id="ARBA00022527"/>
    </source>
</evidence>
<feature type="compositionally biased region" description="Low complexity" evidence="7">
    <location>
        <begin position="941"/>
        <end position="969"/>
    </location>
</feature>
<dbReference type="Pfam" id="PF00069">
    <property type="entry name" value="Pkinase"/>
    <property type="match status" value="1"/>
</dbReference>
<feature type="compositionally biased region" description="Pro residues" evidence="7">
    <location>
        <begin position="613"/>
        <end position="624"/>
    </location>
</feature>